<feature type="compositionally biased region" description="Pro residues" evidence="11">
    <location>
        <begin position="166"/>
        <end position="178"/>
    </location>
</feature>
<dbReference type="SMART" id="SM00132">
    <property type="entry name" value="LIM"/>
    <property type="match status" value="4"/>
</dbReference>
<dbReference type="SUPFAM" id="SSF57716">
    <property type="entry name" value="Glucocorticoid receptor-like (DNA-binding domain)"/>
    <property type="match status" value="5"/>
</dbReference>
<dbReference type="RefSeq" id="XP_067170967.1">
    <property type="nucleotide sequence ID" value="XM_067314866.1"/>
</dbReference>
<evidence type="ECO:0000256" key="5">
    <source>
        <dbReference type="ARBA" id="ARBA00022737"/>
    </source>
</evidence>
<comment type="subcellular location">
    <subcellularLocation>
        <location evidence="2">Cell junction</location>
        <location evidence="2">Focal adhesion</location>
    </subcellularLocation>
    <subcellularLocation>
        <location evidence="1">Cytoplasm</location>
        <location evidence="1">Cytoskeleton</location>
    </subcellularLocation>
</comment>
<evidence type="ECO:0000256" key="6">
    <source>
        <dbReference type="ARBA" id="ARBA00022833"/>
    </source>
</evidence>
<sequence length="472" mass="50541">MGTAGPRAGRRQGGPHPAPAMDDLDALLADLETTTSHLARRPVLLTDPPGGPPSPQPGPPGADGDPARPPPPPYGPAPSAAPPAGGDTEQLYSTVHKARSPRAAAPRSPAAPGLGELDRLLRDLNVTHCSIADEILAQFPPLKGPDGEKKKEEKEDEVQDGVSPPRSGPPTPPPPAPPSASSATQELDRLMASLSDFRLRSTPPPPVQQPAPGTLDSMLVLLQSDLSRRGVPTGSKGLCGACQKPIAGQVVTALGCTWHPEHFVCAHCQRELGGSTFFEKDGAPYCERDYFQLFAPRCGQCAQPILDKMVTALDKNWHPEHFCCVKCGRPFGEEGFLEKDGQQYCRQDFAELFASRCRGCGRPILEGYVAALEGLWHPECFVCGECLAPFAAGTFFEAGGRPYCERHFRAGGAQACRGCGEPIAGRCVTAMAQRFHPEHFVCAFCRRPLAKGPFQEQAGKAYCQPCFRRLFG</sequence>
<feature type="compositionally biased region" description="Pro residues" evidence="11">
    <location>
        <begin position="49"/>
        <end position="60"/>
    </location>
</feature>
<dbReference type="Gene3D" id="2.10.110.10">
    <property type="entry name" value="Cysteine Rich Protein"/>
    <property type="match status" value="4"/>
</dbReference>
<keyword evidence="7" id="KW-0965">Cell junction</keyword>
<dbReference type="InterPro" id="IPR001781">
    <property type="entry name" value="Znf_LIM"/>
</dbReference>
<feature type="compositionally biased region" description="Pro residues" evidence="11">
    <location>
        <begin position="67"/>
        <end position="81"/>
    </location>
</feature>
<dbReference type="PANTHER" id="PTHR24214:SF62">
    <property type="entry name" value="LEUPAXIN"/>
    <property type="match status" value="1"/>
</dbReference>
<dbReference type="PROSITE" id="PS50023">
    <property type="entry name" value="LIM_DOMAIN_2"/>
    <property type="match status" value="4"/>
</dbReference>
<name>A0ABM4G190_9AVES</name>
<keyword evidence="6 10" id="KW-0862">Zinc</keyword>
<evidence type="ECO:0000256" key="10">
    <source>
        <dbReference type="PROSITE-ProRule" id="PRU00125"/>
    </source>
</evidence>
<keyword evidence="13" id="KW-1185">Reference proteome</keyword>
<evidence type="ECO:0000256" key="9">
    <source>
        <dbReference type="ARBA" id="ARBA00023212"/>
    </source>
</evidence>
<dbReference type="GeneID" id="136995114"/>
<feature type="domain" description="LIM zinc-binding" evidence="12">
    <location>
        <begin position="415"/>
        <end position="472"/>
    </location>
</feature>
<dbReference type="PANTHER" id="PTHR24214">
    <property type="entry name" value="PDZ AND LIM DOMAIN PROTEIN ZASP"/>
    <property type="match status" value="1"/>
</dbReference>
<dbReference type="CDD" id="cd09338">
    <property type="entry name" value="LIM3_Paxillin_like"/>
    <property type="match status" value="1"/>
</dbReference>
<feature type="region of interest" description="Disordered" evidence="11">
    <location>
        <begin position="1"/>
        <end position="114"/>
    </location>
</feature>
<dbReference type="CDD" id="cd09336">
    <property type="entry name" value="LIM1_Paxillin_like"/>
    <property type="match status" value="1"/>
</dbReference>
<gene>
    <name evidence="14" type="primary">TGFB1I1</name>
</gene>
<dbReference type="CDD" id="cd09339">
    <property type="entry name" value="LIM4_Paxillin_like"/>
    <property type="match status" value="1"/>
</dbReference>
<feature type="compositionally biased region" description="Low complexity" evidence="11">
    <location>
        <begin position="101"/>
        <end position="114"/>
    </location>
</feature>
<feature type="domain" description="LIM zinc-binding" evidence="12">
    <location>
        <begin position="237"/>
        <end position="296"/>
    </location>
</feature>
<keyword evidence="8 10" id="KW-0440">LIM domain</keyword>
<dbReference type="InterPro" id="IPR050604">
    <property type="entry name" value="PDZ-LIM_domain"/>
</dbReference>
<evidence type="ECO:0000259" key="12">
    <source>
        <dbReference type="PROSITE" id="PS50023"/>
    </source>
</evidence>
<evidence type="ECO:0000256" key="2">
    <source>
        <dbReference type="ARBA" id="ARBA00004246"/>
    </source>
</evidence>
<evidence type="ECO:0000313" key="14">
    <source>
        <dbReference type="RefSeq" id="XP_067170967.1"/>
    </source>
</evidence>
<dbReference type="Pfam" id="PF00412">
    <property type="entry name" value="LIM"/>
    <property type="match status" value="4"/>
</dbReference>
<keyword evidence="5" id="KW-0677">Repeat</keyword>
<evidence type="ECO:0000256" key="4">
    <source>
        <dbReference type="ARBA" id="ARBA00022723"/>
    </source>
</evidence>
<feature type="domain" description="LIM zinc-binding" evidence="12">
    <location>
        <begin position="297"/>
        <end position="354"/>
    </location>
</feature>
<dbReference type="PROSITE" id="PS00478">
    <property type="entry name" value="LIM_DOMAIN_1"/>
    <property type="match status" value="3"/>
</dbReference>
<evidence type="ECO:0000256" key="1">
    <source>
        <dbReference type="ARBA" id="ARBA00004245"/>
    </source>
</evidence>
<evidence type="ECO:0000256" key="7">
    <source>
        <dbReference type="ARBA" id="ARBA00022949"/>
    </source>
</evidence>
<reference evidence="14" key="1">
    <citation type="submission" date="2025-08" db="UniProtKB">
        <authorList>
            <consortium name="RefSeq"/>
        </authorList>
    </citation>
    <scope>IDENTIFICATION</scope>
    <source>
        <tissue evidence="14">Blood</tissue>
    </source>
</reference>
<protein>
    <submittedName>
        <fullName evidence="14">Transforming growth factor beta-1-induced transcript 1 protein</fullName>
    </submittedName>
</protein>
<feature type="domain" description="LIM zinc-binding" evidence="12">
    <location>
        <begin position="355"/>
        <end position="414"/>
    </location>
</feature>
<evidence type="ECO:0000313" key="13">
    <source>
        <dbReference type="Proteomes" id="UP001652627"/>
    </source>
</evidence>
<evidence type="ECO:0000256" key="8">
    <source>
        <dbReference type="ARBA" id="ARBA00023038"/>
    </source>
</evidence>
<dbReference type="Proteomes" id="UP001652627">
    <property type="component" value="Chromosome 38"/>
</dbReference>
<organism evidence="13 14">
    <name type="scientific">Apteryx mantelli</name>
    <name type="common">North Island brown kiwi</name>
    <dbReference type="NCBI Taxonomy" id="2696672"/>
    <lineage>
        <taxon>Eukaryota</taxon>
        <taxon>Metazoa</taxon>
        <taxon>Chordata</taxon>
        <taxon>Craniata</taxon>
        <taxon>Vertebrata</taxon>
        <taxon>Euteleostomi</taxon>
        <taxon>Archelosauria</taxon>
        <taxon>Archosauria</taxon>
        <taxon>Dinosauria</taxon>
        <taxon>Saurischia</taxon>
        <taxon>Theropoda</taxon>
        <taxon>Coelurosauria</taxon>
        <taxon>Aves</taxon>
        <taxon>Palaeognathae</taxon>
        <taxon>Apterygiformes</taxon>
        <taxon>Apterygidae</taxon>
        <taxon>Apteryx</taxon>
    </lineage>
</organism>
<accession>A0ABM4G190</accession>
<evidence type="ECO:0000256" key="3">
    <source>
        <dbReference type="ARBA" id="ARBA00022490"/>
    </source>
</evidence>
<keyword evidence="3" id="KW-0963">Cytoplasm</keyword>
<keyword evidence="9" id="KW-0206">Cytoskeleton</keyword>
<dbReference type="InterPro" id="IPR047075">
    <property type="entry name" value="Paxillin_TGFB1I1_LIM_dom1"/>
</dbReference>
<keyword evidence="4 10" id="KW-0479">Metal-binding</keyword>
<evidence type="ECO:0000256" key="11">
    <source>
        <dbReference type="SAM" id="MobiDB-lite"/>
    </source>
</evidence>
<feature type="region of interest" description="Disordered" evidence="11">
    <location>
        <begin position="139"/>
        <end position="184"/>
    </location>
</feature>
<proteinExistence type="predicted"/>